<dbReference type="GO" id="GO:0046872">
    <property type="term" value="F:metal ion binding"/>
    <property type="evidence" value="ECO:0007669"/>
    <property type="project" value="InterPro"/>
</dbReference>
<accession>D5REP8</accession>
<dbReference type="InterPro" id="IPR006127">
    <property type="entry name" value="ZnuA-like"/>
</dbReference>
<dbReference type="PANTHER" id="PTHR42953:SF4">
    <property type="entry name" value="METAL ABC TRANSPORTER SUBSTRATE-BINDING PROTEIN"/>
    <property type="match status" value="1"/>
</dbReference>
<organism evidence="1 2">
    <name type="scientific">Fusobacterium nucleatum subsp. nucleatum (strain ATCC 23726 / VPI 4351)</name>
    <dbReference type="NCBI Taxonomy" id="525283"/>
    <lineage>
        <taxon>Bacteria</taxon>
        <taxon>Fusobacteriati</taxon>
        <taxon>Fusobacteriota</taxon>
        <taxon>Fusobacteriia</taxon>
        <taxon>Fusobacteriales</taxon>
        <taxon>Fusobacteriaceae</taxon>
        <taxon>Fusobacterium</taxon>
    </lineage>
</organism>
<gene>
    <name evidence="1" type="ORF">HMPREF0397_1683</name>
</gene>
<reference evidence="1 2" key="1">
    <citation type="submission" date="2010-04" db="EMBL/GenBank/DDBJ databases">
        <authorList>
            <person name="Qin X."/>
            <person name="Bachman B."/>
            <person name="Battles P."/>
            <person name="Bell A."/>
            <person name="Bess C."/>
            <person name="Bickham C."/>
            <person name="Chaboub L."/>
            <person name="Chen D."/>
            <person name="Coyle M."/>
            <person name="Deiros D.R."/>
            <person name="Dinh H."/>
            <person name="Forbes L."/>
            <person name="Fowler G."/>
            <person name="Francisco L."/>
            <person name="Fu Q."/>
            <person name="Gubbala S."/>
            <person name="Hale W."/>
            <person name="Han Y."/>
            <person name="Hemphill L."/>
            <person name="Highlander S.K."/>
            <person name="Hirani K."/>
            <person name="Hogues M."/>
            <person name="Jackson L."/>
            <person name="Jakkamsetti A."/>
            <person name="Javaid M."/>
            <person name="Jiang H."/>
            <person name="Korchina V."/>
            <person name="Kovar C."/>
            <person name="Lara F."/>
            <person name="Lee S."/>
            <person name="Mata R."/>
            <person name="Mathew T."/>
            <person name="Moen C."/>
            <person name="Morales K."/>
            <person name="Munidasa M."/>
            <person name="Nazareth L."/>
            <person name="Ngo R."/>
            <person name="Nguyen L."/>
            <person name="Okwuonu G."/>
            <person name="Ongeri F."/>
            <person name="Patil S."/>
            <person name="Petrosino J."/>
            <person name="Pham C."/>
            <person name="Pham P."/>
            <person name="Pu L.-L."/>
            <person name="Puazo M."/>
            <person name="Raj R."/>
            <person name="Reid J."/>
            <person name="Rouhana J."/>
            <person name="Saada N."/>
            <person name="Shang Y."/>
            <person name="Simmons D."/>
            <person name="Thornton R."/>
            <person name="Warren J."/>
            <person name="Weissenberger G."/>
            <person name="Zhang J."/>
            <person name="Zhang L."/>
            <person name="Zhou C."/>
            <person name="Zhu D."/>
            <person name="Muzny D."/>
            <person name="Worley K."/>
            <person name="Gibbs R."/>
        </authorList>
    </citation>
    <scope>NUCLEOTIDE SEQUENCE [LARGE SCALE GENOMIC DNA]</scope>
    <source>
        <strain evidence="2">ATCC 23726 / VPI 4351</strain>
    </source>
</reference>
<dbReference type="Gene3D" id="3.40.50.1980">
    <property type="entry name" value="Nitrogenase molybdenum iron protein domain"/>
    <property type="match status" value="1"/>
</dbReference>
<dbReference type="InterPro" id="IPR050492">
    <property type="entry name" value="Bact_metal-bind_prot9"/>
</dbReference>
<dbReference type="EMBL" id="ADVK01000049">
    <property type="protein sequence ID" value="EFG94687.1"/>
    <property type="molecule type" value="Genomic_DNA"/>
</dbReference>
<dbReference type="GO" id="GO:0030001">
    <property type="term" value="P:metal ion transport"/>
    <property type="evidence" value="ECO:0007669"/>
    <property type="project" value="InterPro"/>
</dbReference>
<sequence length="310" mass="35178">MLQLLLKCYLRTLQKENKMKKILLFVLMLVLGSFSFAENVVITSIQPLYSLTSYLTKGTDIKVYTPFGSDISMTMSKESIREEGFNLAVAKKAQAVVDIAKIWPEDVIYGKARMNKINIVEIDASHPYDEKMTTLFFSDYSNGKVNPYIWTGSKNLVRMVNIIGRDLIRLYPQNKAKIEKNITKFTADLLKIENEANEKLLAVGDAEVISLSENLQYFLNDMNIYTEYVDYDSVNAQNIAKLIKDKGIKVIVSDRWLKKDAIKALKEAGGEFVVINTLDIPMDKDGKMDPEAILKAFKENTDNLIEALSK</sequence>
<proteinExistence type="predicted"/>
<name>D5REP8_FUSN2</name>
<evidence type="ECO:0000313" key="1">
    <source>
        <dbReference type="EMBL" id="EFG94687.1"/>
    </source>
</evidence>
<dbReference type="AlphaFoldDB" id="D5REP8"/>
<protein>
    <submittedName>
        <fullName evidence="1">ABC transporter, substrate-binding protein</fullName>
    </submittedName>
</protein>
<comment type="caution">
    <text evidence="1">The sequence shown here is derived from an EMBL/GenBank/DDBJ whole genome shotgun (WGS) entry which is preliminary data.</text>
</comment>
<dbReference type="PANTHER" id="PTHR42953">
    <property type="entry name" value="HIGH-AFFINITY ZINC UPTAKE SYSTEM PROTEIN ZNUA-RELATED"/>
    <property type="match status" value="1"/>
</dbReference>
<evidence type="ECO:0000313" key="2">
    <source>
        <dbReference type="Proteomes" id="UP000003643"/>
    </source>
</evidence>
<dbReference type="Pfam" id="PF01297">
    <property type="entry name" value="ZnuA"/>
    <property type="match status" value="1"/>
</dbReference>
<dbReference type="Proteomes" id="UP000003643">
    <property type="component" value="Unassembled WGS sequence"/>
</dbReference>
<dbReference type="SUPFAM" id="SSF53807">
    <property type="entry name" value="Helical backbone' metal receptor"/>
    <property type="match status" value="1"/>
</dbReference>